<dbReference type="EMBL" id="MU795146">
    <property type="protein sequence ID" value="KAJ3809626.1"/>
    <property type="molecule type" value="Genomic_DNA"/>
</dbReference>
<protein>
    <submittedName>
        <fullName evidence="1">Uncharacterized protein</fullName>
    </submittedName>
</protein>
<accession>A0ACC1TYH4</accession>
<reference evidence="1" key="1">
    <citation type="submission" date="2022-09" db="EMBL/GenBank/DDBJ databases">
        <title>A Global Phylogenomic Analysis of the Shiitake Genus Lentinula.</title>
        <authorList>
            <consortium name="DOE Joint Genome Institute"/>
            <person name="Sierra-Patev S."/>
            <person name="Min B."/>
            <person name="Naranjo-Ortiz M."/>
            <person name="Looney B."/>
            <person name="Konkel Z."/>
            <person name="Slot J.C."/>
            <person name="Sakamoto Y."/>
            <person name="Steenwyk J.L."/>
            <person name="Rokas A."/>
            <person name="Carro J."/>
            <person name="Camarero S."/>
            <person name="Ferreira P."/>
            <person name="Molpeceres G."/>
            <person name="Ruiz-Duenas F.J."/>
            <person name="Serrano A."/>
            <person name="Henrissat B."/>
            <person name="Drula E."/>
            <person name="Hughes K.W."/>
            <person name="Mata J.L."/>
            <person name="Ishikawa N.K."/>
            <person name="Vargas-Isla R."/>
            <person name="Ushijima S."/>
            <person name="Smith C.A."/>
            <person name="Ahrendt S."/>
            <person name="Andreopoulos W."/>
            <person name="He G."/>
            <person name="Labutti K."/>
            <person name="Lipzen A."/>
            <person name="Ng V."/>
            <person name="Riley R."/>
            <person name="Sandor L."/>
            <person name="Barry K."/>
            <person name="Martinez A.T."/>
            <person name="Xiao Y."/>
            <person name="Gibbons J.G."/>
            <person name="Terashima K."/>
            <person name="Grigoriev I.V."/>
            <person name="Hibbett D.S."/>
        </authorList>
    </citation>
    <scope>NUCLEOTIDE SEQUENCE</scope>
    <source>
        <strain evidence="1">TMI1499</strain>
    </source>
</reference>
<keyword evidence="2" id="KW-1185">Reference proteome</keyword>
<dbReference type="Proteomes" id="UP001163835">
    <property type="component" value="Unassembled WGS sequence"/>
</dbReference>
<evidence type="ECO:0000313" key="1">
    <source>
        <dbReference type="EMBL" id="KAJ3809626.1"/>
    </source>
</evidence>
<evidence type="ECO:0000313" key="2">
    <source>
        <dbReference type="Proteomes" id="UP001163835"/>
    </source>
</evidence>
<proteinExistence type="predicted"/>
<comment type="caution">
    <text evidence="1">The sequence shown here is derived from an EMBL/GenBank/DDBJ whole genome shotgun (WGS) entry which is preliminary data.</text>
</comment>
<organism evidence="1 2">
    <name type="scientific">Lentinula aff. lateritia</name>
    <dbReference type="NCBI Taxonomy" id="2804960"/>
    <lineage>
        <taxon>Eukaryota</taxon>
        <taxon>Fungi</taxon>
        <taxon>Dikarya</taxon>
        <taxon>Basidiomycota</taxon>
        <taxon>Agaricomycotina</taxon>
        <taxon>Agaricomycetes</taxon>
        <taxon>Agaricomycetidae</taxon>
        <taxon>Agaricales</taxon>
        <taxon>Marasmiineae</taxon>
        <taxon>Omphalotaceae</taxon>
        <taxon>Lentinula</taxon>
    </lineage>
</organism>
<name>A0ACC1TYH4_9AGAR</name>
<gene>
    <name evidence="1" type="ORF">F5876DRAFT_77568</name>
</gene>
<sequence length="2598" mass="294479">MSTHPSLTPVSTPDAPGAIGPYSQAIKAGDLLFVSGCIPIDPKTGEIVEGIEEQTAQALKNLIAVVNAGGSELGKVVKTTVFLKNMNDFVTVNGIYAAAFGSHKPARSAVEVARLPKDVLVEVECIARIPSKHTTQFDSRRMSTHLSLTPISTSNPNTGEIVEGIEEQTTQTLKNLIAVVNAGGSELGKVVKTTVFLKNMNDFVAVNGIYADAFGSHKPARSTVEIARLPKDVLVDIECIASMRFNFFFGVLGVVSAVCAAPFPTRPDSHTARELLNDLSALNTTATTWTTDYTTVKNYPREGRLQIEVFYDSNVDEGHTVKDLDEKVKTTIQALETESGTLSKYSQVEYKFKGNPHFGDRQCGFIYRFVGAENYYHARIRLGPIKKGGKDQQRIGRVLVGRPSWAKPEYKATVFLNLVPTIMNTLPTQILPEALFLSSRLTSLTAVEAALTQFEALVNDNHQRPGILIAELLQTQQSALPLVISCVHDDAFNLLRAHISDLFQEPKLFGESVALELLVNLSHFLYFHDMPPSILQSQDLIRTYYPTVQNAPVVLKSLSMAEFSEDSSIPEDEQVNSFGIRVRRKPKGQKHTRTKSKALDPKPFKSLGLEVPSTRFEAEKLTLQVLKTLENIFNSYLDLVRDTNIGTAIKTSFISQNAVDSTTDQDLTSSARQEDQVPTEDITQLAFPKVQPMKSALHFDSIDGFGEWSIFISQNADTELRIRHRRDKTSFDIIVKKIKELSNGHFSADNQKRLSGPNSEVPVFEAKMTSDLRLIYQIDIVANDDERERQAIKIFGIYTHAQMDNRMWESISRQLDQKGKEYRDRCAIRIRAEHAADRTFVPAFFPPLPETEEDESCNWLADENPVHSRFLMDKYVVFSQPLLNTMLADLDATFPHLVSAKEKQIIEHPQSCYVIGRSGTGKTTTLLFKMLLVERTHQMTGADAPKPRQIFVTQSRILAKKVEQYFVTLGRSLIASSQSLSNLCEIRASQRGNVLDDEDDMIDVDDIVDWSGDLPSKFSDLRDEHFPLFTTFNGLCAMLEADIANAESKTKKQSKSLIPLNVSERGSLTVTYEVFLRDYWPHFSQSITGKLDPSLVFSELIGVIKASEETLEGTKHFLDRAAYHNLSTRSQSTFAENREDLYELFMAYLAKKKRLGDVDGADRTHKILDFFKLQGIPGQRLDHLYVDEVQDNLLIDTLILRLLCHDENGLFWAGDTAQTISVGSSFRFNSLKAFQWRLQENRRSTSSNSQAAIEPQTFQLSVNYRSHSGIVDCAHSIIELITRFWKDSIDRLAPEKGVVAGLKPLFFVGWDEDTAGLDHFVFGDSGNRIEFGAQQCILVRNEAARDRLKLKLGDGVGLIMTIYDSKGLEFNDVLLYDFFGDSPAKLAQWRLILSALNDRSVVTAPEFGRNKQRYASICTELKFLYVAITRARENVWIVDSSESSEPMRMYWTERDLVRNIEPGTNAPKLATSSSPEDWARQGRLLFERKKWTEAKHCFERALQPKKVAIAEAYRLREKAERSSLDKSNAKLRNAQFHEAAEAFYQCSRSAGRKRKLDFVRLSGSCYEKAGEFLLAARNYNLARRFNDSVRCYRKVDRYDEAVKIVQTETDVEPSLVADTIRVAKMFYFNQVQSLPSCLDRDKKLQQAGSLFDTVDDQLEYLEDRDMDIARAVLLVAHGRTREAAELHLAEGRILEAIDYFLQDTDTDHENSARRATECILDGLWRKLTFSVPPDQMTEDFDFVKLFQLAKKIDQSSLTPNSRDELAMFQAIVNKDQNTLRKLGIIFLKANSLPSALLCLDHYYNPPLPFDNLTVYQMADELDLFRRYAQLLLDLYTNPRPADQLGLCKLFGVLKLSDSHILLSSGSFLHRNYPNVLSGHDLQLDMMTFMRYFRSRVSNRLRELVFEQNIFGYCHRQTSCHNAHLSAASFSSSFYNTRLRIHLQQVLIVRILHQVYQYSSIAMVTQRSFWLSRLYDALFPSSHIIGTLAIAQFQSIVEYPEALQTLQQWIHSFIYSRPYLPVNTFLSDLTRIGTLAMVFDKPHALSTSLLRRGNYTRLHPPPLFLRRGGGHIVYELIGFIEDHPQPNPQCLDAAVLTLWHIMANSVPIEIGLLCDILERLCRSLVLASSSSRDLKLHNVTLPRSWLMKPICVEEERRKHFSQLPNLIIPIGDLLAQVYTGRFAEHLMYENRNLTSNVPIRVRTIFISRMAISLLGYNFGDNGFRLRILNEITSLRTVRQAETQFPPIYRLYVEARQWSDIAYAVRHSTRGSTMDEMINVVHKDRYNNTRFAPSGVRMVVYDKIESLPQLLVEGIPPAAPSIDDNAPRDVRLRATAAPFESSLTQFTSAIVQAEATPGQGDSDDVTMDLNTEPSEQVEDVAQQTIPSSIDNTLDNPLVQEPEILEATEDEHHNATIIQQAYRRYAFRKAKQRTQLSVSRDKWFDEYLKMKGVPDGRYRKMMLGPLPHILVFIDLLHIGTQELKNSTKKRLRLPLKSEEADSLDKQLTRTNNVIKKSLKWKKTLGPQSDFHSCRDCLQLRAFVKEIEEFIQNELPELPIKMSLDTRSEFDLGCKGIAQEPVPPKAVPSKPPKRELNTEDVF</sequence>